<dbReference type="RefSeq" id="WP_309901384.1">
    <property type="nucleotide sequence ID" value="NZ_JAVDRF010000004.1"/>
</dbReference>
<dbReference type="Pfam" id="PF03480">
    <property type="entry name" value="DctP"/>
    <property type="match status" value="1"/>
</dbReference>
<keyword evidence="3" id="KW-1185">Reference proteome</keyword>
<dbReference type="EMBL" id="JAVDRF010000004">
    <property type="protein sequence ID" value="MDR6536404.1"/>
    <property type="molecule type" value="Genomic_DNA"/>
</dbReference>
<protein>
    <submittedName>
        <fullName evidence="2">TRAP-type C4-dicarboxylate transport system substrate-binding protein</fullName>
    </submittedName>
</protein>
<dbReference type="InterPro" id="IPR038404">
    <property type="entry name" value="TRAP_DctP_sf"/>
</dbReference>
<comment type="caution">
    <text evidence="2">The sequence shown here is derived from an EMBL/GenBank/DDBJ whole genome shotgun (WGS) entry which is preliminary data.</text>
</comment>
<dbReference type="InterPro" id="IPR018389">
    <property type="entry name" value="DctP_fam"/>
</dbReference>
<dbReference type="CDD" id="cd13602">
    <property type="entry name" value="PBP2_TRAP_BpDctp6_7"/>
    <property type="match status" value="1"/>
</dbReference>
<dbReference type="PANTHER" id="PTHR33376">
    <property type="match status" value="1"/>
</dbReference>
<dbReference type="Gene3D" id="3.40.190.170">
    <property type="entry name" value="Bacterial extracellular solute-binding protein, family 7"/>
    <property type="match status" value="1"/>
</dbReference>
<dbReference type="NCBIfam" id="NF037995">
    <property type="entry name" value="TRAP_S1"/>
    <property type="match status" value="1"/>
</dbReference>
<gene>
    <name evidence="2" type="ORF">J2739_002177</name>
</gene>
<sequence>MDACNGSPSGRRILLAYTAALALWVSTATAIAQSVPEQRLRIVGGLASVSQYTLHEERFWSQELTRLSGGKYSASIVPFDQAGVPGPEMLNLMTLGVVPFGTALLSQISNEHPELVAPDLAGLNPDMASLRRVVAAFRPYLEKTLRERHNVELLAIYVYPAQVVFCKQPLKYLSDLAGRRIRVSGAAQADFVRALNGTPVFTEFAELMSNMRAGNTECAITGAMSGNTLGLHRVTSSIYTMPINWGIAVFGANKEAWNALPAELKTLLRSELPKLEKAVWAESERETSEGVACNTGAAACTRDRKGAMVEASPSAEDQKRGREIFATKVLPGWLKRCGSSCAQVWGQTLGPATGIKAAAQ</sequence>
<evidence type="ECO:0000313" key="2">
    <source>
        <dbReference type="EMBL" id="MDR6536404.1"/>
    </source>
</evidence>
<keyword evidence="1" id="KW-0732">Signal</keyword>
<accession>A0ABU1ND90</accession>
<evidence type="ECO:0000313" key="3">
    <source>
        <dbReference type="Proteomes" id="UP001184230"/>
    </source>
</evidence>
<proteinExistence type="predicted"/>
<dbReference type="Proteomes" id="UP001184230">
    <property type="component" value="Unassembled WGS sequence"/>
</dbReference>
<evidence type="ECO:0000256" key="1">
    <source>
        <dbReference type="ARBA" id="ARBA00022729"/>
    </source>
</evidence>
<name>A0ABU1ND90_9BURK</name>
<dbReference type="PANTHER" id="PTHR33376:SF4">
    <property type="entry name" value="SIALIC ACID-BINDING PERIPLASMIC PROTEIN SIAP"/>
    <property type="match status" value="1"/>
</dbReference>
<organism evidence="2 3">
    <name type="scientific">Variovorax soli</name>
    <dbReference type="NCBI Taxonomy" id="376815"/>
    <lineage>
        <taxon>Bacteria</taxon>
        <taxon>Pseudomonadati</taxon>
        <taxon>Pseudomonadota</taxon>
        <taxon>Betaproteobacteria</taxon>
        <taxon>Burkholderiales</taxon>
        <taxon>Comamonadaceae</taxon>
        <taxon>Variovorax</taxon>
    </lineage>
</organism>
<reference evidence="2 3" key="1">
    <citation type="submission" date="2023-07" db="EMBL/GenBank/DDBJ databases">
        <title>Sorghum-associated microbial communities from plants grown in Nebraska, USA.</title>
        <authorList>
            <person name="Schachtman D."/>
        </authorList>
    </citation>
    <scope>NUCLEOTIDE SEQUENCE [LARGE SCALE GENOMIC DNA]</scope>
    <source>
        <strain evidence="2 3">DS1781</strain>
    </source>
</reference>